<name>A0AAU6WWM0_9FLAO</name>
<reference evidence="3 4" key="1">
    <citation type="submission" date="2024-04" db="EMBL/GenBank/DDBJ databases">
        <title>Genome sequencing and assembly of rice foliar adapted Chryseobacterium endophyticum OsEnb-ALM-A6.</title>
        <authorList>
            <person name="Kumar S."/>
            <person name="Javed M."/>
            <person name="Chouhan V."/>
            <person name="Charishma K."/>
            <person name="Patel A."/>
            <person name="Kumar M."/>
            <person name="Sahu K.P."/>
            <person name="Kumar A."/>
        </authorList>
    </citation>
    <scope>NUCLEOTIDE SEQUENCE [LARGE SCALE GENOMIC DNA]</scope>
    <source>
        <strain evidence="3 4">OsEnb-ALM-A6</strain>
    </source>
</reference>
<dbReference type="InterPro" id="IPR026455">
    <property type="entry name" value="GRASP_w_spasm"/>
</dbReference>
<dbReference type="PANTHER" id="PTHR21621">
    <property type="entry name" value="RIBOSOMAL PROTEIN S6 MODIFICATION PROTEIN"/>
    <property type="match status" value="1"/>
</dbReference>
<keyword evidence="4" id="KW-1185">Reference proteome</keyword>
<dbReference type="EMBL" id="CP154834">
    <property type="protein sequence ID" value="XAO76297.1"/>
    <property type="molecule type" value="Genomic_DNA"/>
</dbReference>
<dbReference type="PROSITE" id="PS50975">
    <property type="entry name" value="ATP_GRASP"/>
    <property type="match status" value="1"/>
</dbReference>
<evidence type="ECO:0000259" key="2">
    <source>
        <dbReference type="PROSITE" id="PS50975"/>
    </source>
</evidence>
<dbReference type="GO" id="GO:0018169">
    <property type="term" value="F:ribosomal S6-glutamic acid ligase activity"/>
    <property type="evidence" value="ECO:0007669"/>
    <property type="project" value="TreeGrafter"/>
</dbReference>
<dbReference type="NCBIfam" id="TIGR04192">
    <property type="entry name" value="GRASP_w_spasm"/>
    <property type="match status" value="1"/>
</dbReference>
<protein>
    <submittedName>
        <fullName evidence="3">Grasp-with-spasm system ATP-grasp peptide maturase</fullName>
    </submittedName>
</protein>
<organism evidence="3 4">
    <name type="scientific">Chryseobacterium endophyticum</name>
    <dbReference type="NCBI Taxonomy" id="1854762"/>
    <lineage>
        <taxon>Bacteria</taxon>
        <taxon>Pseudomonadati</taxon>
        <taxon>Bacteroidota</taxon>
        <taxon>Flavobacteriia</taxon>
        <taxon>Flavobacteriales</taxon>
        <taxon>Weeksellaceae</taxon>
        <taxon>Chryseobacterium group</taxon>
        <taxon>Chryseobacterium</taxon>
    </lineage>
</organism>
<dbReference type="GO" id="GO:0046872">
    <property type="term" value="F:metal ion binding"/>
    <property type="evidence" value="ECO:0007669"/>
    <property type="project" value="InterPro"/>
</dbReference>
<proteinExistence type="predicted"/>
<dbReference type="RefSeq" id="WP_294241709.1">
    <property type="nucleotide sequence ID" value="NZ_CP154834.1"/>
</dbReference>
<evidence type="ECO:0000313" key="3">
    <source>
        <dbReference type="EMBL" id="XAO76297.1"/>
    </source>
</evidence>
<accession>A0AAU6WWM0</accession>
<gene>
    <name evidence="3" type="primary">gwsG</name>
    <name evidence="3" type="ORF">AAFP95_11315</name>
</gene>
<evidence type="ECO:0000256" key="1">
    <source>
        <dbReference type="PROSITE-ProRule" id="PRU00409"/>
    </source>
</evidence>
<keyword evidence="1" id="KW-0067">ATP-binding</keyword>
<dbReference type="SUPFAM" id="SSF56059">
    <property type="entry name" value="Glutathione synthetase ATP-binding domain-like"/>
    <property type="match status" value="1"/>
</dbReference>
<feature type="domain" description="ATP-grasp" evidence="2">
    <location>
        <begin position="141"/>
        <end position="330"/>
    </location>
</feature>
<evidence type="ECO:0000313" key="4">
    <source>
        <dbReference type="Proteomes" id="UP001463665"/>
    </source>
</evidence>
<dbReference type="Gene3D" id="3.30.470.20">
    <property type="entry name" value="ATP-grasp fold, B domain"/>
    <property type="match status" value="1"/>
</dbReference>
<dbReference type="GO" id="GO:0009432">
    <property type="term" value="P:SOS response"/>
    <property type="evidence" value="ECO:0007669"/>
    <property type="project" value="TreeGrafter"/>
</dbReference>
<dbReference type="GO" id="GO:0005737">
    <property type="term" value="C:cytoplasm"/>
    <property type="evidence" value="ECO:0007669"/>
    <property type="project" value="TreeGrafter"/>
</dbReference>
<dbReference type="Proteomes" id="UP001463665">
    <property type="component" value="Chromosome"/>
</dbReference>
<dbReference type="AlphaFoldDB" id="A0AAU6WWM0"/>
<dbReference type="PANTHER" id="PTHR21621:SF0">
    <property type="entry name" value="BETA-CITRYLGLUTAMATE SYNTHASE B-RELATED"/>
    <property type="match status" value="1"/>
</dbReference>
<sequence length="334" mass="39487">MSEILIISKADFELTTNSVCDWLNHYGVPFIRLNVDRIADPLYYEVFINLNGHELEIFDKVNSRKIDLKKIKVVWCRRFIDMVYEQVVTQEKEIDGNVIRFAKFHAAERNRFLRILYDFYPEWKWFDYYKDSLKIDKIEVLRLAKKHGLTIPETYIANSCESLRKISDLKKNLITKPIFEGVTFSDSRGMYGTHTQPVKKCEIDVFTPSLFQENILKKFELRIFYLSGKFYPMAIFSSKSSRTRTDFRNYDIFNPNRCVPYHLPQAIKESLTDLMNDLHLSSGSIDMIKHVDGRYIFLEVNPVGQFGMVSQPCNYYLEKEVAEFLIQQKEKEYA</sequence>
<keyword evidence="1" id="KW-0547">Nucleotide-binding</keyword>
<dbReference type="GO" id="GO:0005524">
    <property type="term" value="F:ATP binding"/>
    <property type="evidence" value="ECO:0007669"/>
    <property type="project" value="UniProtKB-UniRule"/>
</dbReference>
<dbReference type="InterPro" id="IPR011761">
    <property type="entry name" value="ATP-grasp"/>
</dbReference>